<feature type="domain" description="Polymerase/histidinol phosphatase N-terminal" evidence="2">
    <location>
        <begin position="41"/>
        <end position="109"/>
    </location>
</feature>
<name>A0A0G4HHV0_9ALVE</name>
<dbReference type="InterPro" id="IPR016195">
    <property type="entry name" value="Pol/histidinol_Pase-like"/>
</dbReference>
<dbReference type="InterPro" id="IPR004013">
    <property type="entry name" value="PHP_dom"/>
</dbReference>
<dbReference type="InterPro" id="IPR052018">
    <property type="entry name" value="PHP_domain"/>
</dbReference>
<dbReference type="InterPro" id="IPR003141">
    <property type="entry name" value="Pol/His_phosphatase_N"/>
</dbReference>
<dbReference type="AlphaFoldDB" id="A0A0G4HHV0"/>
<dbReference type="SMART" id="SM00481">
    <property type="entry name" value="POLIIIAc"/>
    <property type="match status" value="1"/>
</dbReference>
<reference evidence="3" key="1">
    <citation type="submission" date="2014-11" db="EMBL/GenBank/DDBJ databases">
        <authorList>
            <person name="Otto D Thomas"/>
            <person name="Naeem Raeece"/>
        </authorList>
    </citation>
    <scope>NUCLEOTIDE SEQUENCE</scope>
</reference>
<gene>
    <name evidence="3" type="ORF">Cvel_1062</name>
</gene>
<dbReference type="SUPFAM" id="SSF89550">
    <property type="entry name" value="PHP domain-like"/>
    <property type="match status" value="1"/>
</dbReference>
<dbReference type="GO" id="GO:0035312">
    <property type="term" value="F:5'-3' DNA exonuclease activity"/>
    <property type="evidence" value="ECO:0007669"/>
    <property type="project" value="TreeGrafter"/>
</dbReference>
<evidence type="ECO:0000256" key="1">
    <source>
        <dbReference type="SAM" id="SignalP"/>
    </source>
</evidence>
<dbReference type="PANTHER" id="PTHR42924:SF3">
    <property type="entry name" value="POLYMERASE_HISTIDINOL PHOSPHATASE N-TERMINAL DOMAIN-CONTAINING PROTEIN"/>
    <property type="match status" value="1"/>
</dbReference>
<evidence type="ECO:0000313" key="3">
    <source>
        <dbReference type="EMBL" id="CEM43688.1"/>
    </source>
</evidence>
<proteinExistence type="predicted"/>
<dbReference type="EMBL" id="CDMZ01002736">
    <property type="protein sequence ID" value="CEM43688.1"/>
    <property type="molecule type" value="Genomic_DNA"/>
</dbReference>
<evidence type="ECO:0000259" key="2">
    <source>
        <dbReference type="SMART" id="SM00481"/>
    </source>
</evidence>
<feature type="chain" id="PRO_5005192009" description="Polymerase/histidinol phosphatase N-terminal domain-containing protein" evidence="1">
    <location>
        <begin position="21"/>
        <end position="491"/>
    </location>
</feature>
<organism evidence="3">
    <name type="scientific">Chromera velia CCMP2878</name>
    <dbReference type="NCBI Taxonomy" id="1169474"/>
    <lineage>
        <taxon>Eukaryota</taxon>
        <taxon>Sar</taxon>
        <taxon>Alveolata</taxon>
        <taxon>Colpodellida</taxon>
        <taxon>Chromeraceae</taxon>
        <taxon>Chromera</taxon>
    </lineage>
</organism>
<sequence>MEIFQALALWLAVSTAVCEALQLQRVRRSEGSCRLRSHSPIDMHVHTTDSDGDRSPEDQMKIAKQNRLSALWLTDHDLVRSAEKSLDLMKKGAEMGLRVHIGAEMSATWNKKSVHLLAYLPDSVWQEAFHVESGGSESAEETESAEKLHELRDTLNEVRASREERNEKMLALILETLCEPKTQTSPANPEELNCKMISVPSTPTEQPVPMEVRNCHATSVAGPGKPEVAVVLSDYGKRYFSKTEEKPRTTVPCFTPKKVADDLSAAGLLDDPLVLGRPHVKTWLTRAMPDLYKDLLFGERGQSNRMTVTAEGEVIHESSGKAGETVVALLHDLTLAAKNVQLKTLSLESAVELANNAGGKVAFAHPVTVGEKITKVTVDGKTVELPLWEALLRSQAEELKNAGLWGLEAFSSGIKEENSLKILEIAQKMGFAVTGGSDNHGTLKPYARLGVLQKIDPPGDATESPCPFATLARWQHEQAEKLSASQDAFAA</sequence>
<keyword evidence="1" id="KW-0732">Signal</keyword>
<dbReference type="Gene3D" id="3.20.20.140">
    <property type="entry name" value="Metal-dependent hydrolases"/>
    <property type="match status" value="2"/>
</dbReference>
<accession>A0A0G4HHV0</accession>
<dbReference type="VEuPathDB" id="CryptoDB:Cvel_1062"/>
<dbReference type="PANTHER" id="PTHR42924">
    <property type="entry name" value="EXONUCLEASE"/>
    <property type="match status" value="1"/>
</dbReference>
<dbReference type="Pfam" id="PF02811">
    <property type="entry name" value="PHP"/>
    <property type="match status" value="1"/>
</dbReference>
<protein>
    <recommendedName>
        <fullName evidence="2">Polymerase/histidinol phosphatase N-terminal domain-containing protein</fullName>
    </recommendedName>
</protein>
<feature type="signal peptide" evidence="1">
    <location>
        <begin position="1"/>
        <end position="20"/>
    </location>
</feature>
<dbReference type="GO" id="GO:0004534">
    <property type="term" value="F:5'-3' RNA exonuclease activity"/>
    <property type="evidence" value="ECO:0007669"/>
    <property type="project" value="TreeGrafter"/>
</dbReference>